<keyword evidence="2" id="KW-1185">Reference proteome</keyword>
<proteinExistence type="predicted"/>
<dbReference type="AlphaFoldDB" id="A0A495JV16"/>
<gene>
    <name evidence="1" type="ORF">BDK92_7322</name>
</gene>
<dbReference type="RefSeq" id="WP_121160781.1">
    <property type="nucleotide sequence ID" value="NZ_RBKT01000001.1"/>
</dbReference>
<comment type="caution">
    <text evidence="1">The sequence shown here is derived from an EMBL/GenBank/DDBJ whole genome shotgun (WGS) entry which is preliminary data.</text>
</comment>
<dbReference type="OrthoDB" id="4774204at2"/>
<sequence length="278" mass="31121">MIENTARRDPMLHLLGAMSDGTDTYITDMEAAGQRQLVHSDLLPTRILGGSQAEFEAVGFEFGDPDPSDPMFRPATLPEGWKREGSDHAMWSYLVDGYGRRRVSIFYKAAFYDRSAHMSLNTVGSYLRDMLYEGNTPILDNEWLTREVAVTELAALRDRHLTEAAEADGWAQQGDEYWKAQAATHRQDAAKADSLRTEVASSALWAVHVEGPDDVIAAADLAEADRKAAEINAAWEQFTKRPDASELDPRWHAVVVEWPSSADDHTEEVARGEERWRG</sequence>
<organism evidence="1 2">
    <name type="scientific">Micromonospora pisi</name>
    <dbReference type="NCBI Taxonomy" id="589240"/>
    <lineage>
        <taxon>Bacteria</taxon>
        <taxon>Bacillati</taxon>
        <taxon>Actinomycetota</taxon>
        <taxon>Actinomycetes</taxon>
        <taxon>Micromonosporales</taxon>
        <taxon>Micromonosporaceae</taxon>
        <taxon>Micromonospora</taxon>
    </lineage>
</organism>
<reference evidence="1 2" key="1">
    <citation type="submission" date="2018-10" db="EMBL/GenBank/DDBJ databases">
        <title>Sequencing the genomes of 1000 actinobacteria strains.</title>
        <authorList>
            <person name="Klenk H.-P."/>
        </authorList>
    </citation>
    <scope>NUCLEOTIDE SEQUENCE [LARGE SCALE GENOMIC DNA]</scope>
    <source>
        <strain evidence="1 2">DSM 45175</strain>
    </source>
</reference>
<protein>
    <submittedName>
        <fullName evidence="1">Uncharacterized protein</fullName>
    </submittedName>
</protein>
<evidence type="ECO:0000313" key="1">
    <source>
        <dbReference type="EMBL" id="RKR92840.1"/>
    </source>
</evidence>
<dbReference type="EMBL" id="RBKT01000001">
    <property type="protein sequence ID" value="RKR92840.1"/>
    <property type="molecule type" value="Genomic_DNA"/>
</dbReference>
<name>A0A495JV16_9ACTN</name>
<evidence type="ECO:0000313" key="2">
    <source>
        <dbReference type="Proteomes" id="UP000277671"/>
    </source>
</evidence>
<dbReference type="Proteomes" id="UP000277671">
    <property type="component" value="Unassembled WGS sequence"/>
</dbReference>
<accession>A0A495JV16</accession>